<evidence type="ECO:0000313" key="3">
    <source>
        <dbReference type="EMBL" id="JAW12047.1"/>
    </source>
</evidence>
<dbReference type="AlphaFoldDB" id="A0A224XHT2"/>
<feature type="domain" description="Chitin-binding type-2" evidence="2">
    <location>
        <begin position="101"/>
        <end position="152"/>
    </location>
</feature>
<feature type="domain" description="Chitin-binding type-2" evidence="2">
    <location>
        <begin position="198"/>
        <end position="268"/>
    </location>
</feature>
<evidence type="ECO:0000256" key="1">
    <source>
        <dbReference type="SAM" id="SignalP"/>
    </source>
</evidence>
<dbReference type="InterPro" id="IPR002557">
    <property type="entry name" value="Chitin-bd_dom"/>
</dbReference>
<protein>
    <submittedName>
        <fullName evidence="3">Putative chitin binding peritrophin-a domain protein</fullName>
    </submittedName>
</protein>
<dbReference type="SMART" id="SM00494">
    <property type="entry name" value="ChtBD2"/>
    <property type="match status" value="2"/>
</dbReference>
<organism evidence="3">
    <name type="scientific">Panstrongylus lignarius</name>
    <dbReference type="NCBI Taxonomy" id="156445"/>
    <lineage>
        <taxon>Eukaryota</taxon>
        <taxon>Metazoa</taxon>
        <taxon>Ecdysozoa</taxon>
        <taxon>Arthropoda</taxon>
        <taxon>Hexapoda</taxon>
        <taxon>Insecta</taxon>
        <taxon>Pterygota</taxon>
        <taxon>Neoptera</taxon>
        <taxon>Paraneoptera</taxon>
        <taxon>Hemiptera</taxon>
        <taxon>Heteroptera</taxon>
        <taxon>Panheteroptera</taxon>
        <taxon>Cimicomorpha</taxon>
        <taxon>Reduviidae</taxon>
        <taxon>Triatominae</taxon>
        <taxon>Panstrongylus</taxon>
    </lineage>
</organism>
<dbReference type="InterPro" id="IPR036508">
    <property type="entry name" value="Chitin-bd_dom_sf"/>
</dbReference>
<dbReference type="GO" id="GO:0008061">
    <property type="term" value="F:chitin binding"/>
    <property type="evidence" value="ECO:0007669"/>
    <property type="project" value="InterPro"/>
</dbReference>
<dbReference type="GO" id="GO:0005576">
    <property type="term" value="C:extracellular region"/>
    <property type="evidence" value="ECO:0007669"/>
    <property type="project" value="InterPro"/>
</dbReference>
<accession>A0A224XHT2</accession>
<dbReference type="SUPFAM" id="SSF57625">
    <property type="entry name" value="Invertebrate chitin-binding proteins"/>
    <property type="match status" value="2"/>
</dbReference>
<dbReference type="EMBL" id="GFTR01004379">
    <property type="protein sequence ID" value="JAW12047.1"/>
    <property type="molecule type" value="Transcribed_RNA"/>
</dbReference>
<evidence type="ECO:0000259" key="2">
    <source>
        <dbReference type="SMART" id="SM00494"/>
    </source>
</evidence>
<dbReference type="Gene3D" id="2.170.140.10">
    <property type="entry name" value="Chitin binding domain"/>
    <property type="match status" value="1"/>
</dbReference>
<reference evidence="3" key="1">
    <citation type="journal article" date="2018" name="PLoS Negl. Trop. Dis.">
        <title>An insight into the salivary gland and fat body transcriptome of Panstrongylus lignarius (Hemiptera: Heteroptera), the main vector of Chagas disease in Peru.</title>
        <authorList>
            <person name="Nevoa J.C."/>
            <person name="Mendes M.T."/>
            <person name="da Silva M.V."/>
            <person name="Soares S.C."/>
            <person name="Oliveira C.J.F."/>
            <person name="Ribeiro J.M.C."/>
        </authorList>
    </citation>
    <scope>NUCLEOTIDE SEQUENCE</scope>
</reference>
<feature type="signal peptide" evidence="1">
    <location>
        <begin position="1"/>
        <end position="17"/>
    </location>
</feature>
<proteinExistence type="predicted"/>
<feature type="chain" id="PRO_5012330052" evidence="1">
    <location>
        <begin position="18"/>
        <end position="271"/>
    </location>
</feature>
<keyword evidence="1" id="KW-0732">Signal</keyword>
<name>A0A224XHT2_9HEMI</name>
<sequence length="271" mass="29694">MYKTVLIVLCSLVKIYGFVTDNKSYQSGTSILMAVSNETKCTSLFSCLDCNTARICKPDGKGGFEQVTAIPCPAATPYCAGKSGTCGQIPDDSCGTADATFVCLDDGYFPDSNCTNYHVCTGYSAYKYHCAVEGEYYHAEQKKCVVNAPCGTYKCTAAGVKVPHTMYPEYFGYCSLPNAPPTVIDRCKGSYEMNVTSQLCEPVCHKEGVQQDVNDCTKYYKCHREIFPSDHGTWVSIMLKDHLVCPQDTAFAPEQFMCIDIKETGCKPAVS</sequence>